<name>X6N706_RETFI</name>
<keyword evidence="4" id="KW-1185">Reference proteome</keyword>
<feature type="non-terminal residue" evidence="3">
    <location>
        <position position="1"/>
    </location>
</feature>
<gene>
    <name evidence="3" type="ORF">RFI_15674</name>
</gene>
<dbReference type="InterPro" id="IPR018200">
    <property type="entry name" value="USP_CS"/>
</dbReference>
<dbReference type="GO" id="GO:0004843">
    <property type="term" value="F:cysteine-type deubiquitinase activity"/>
    <property type="evidence" value="ECO:0007669"/>
    <property type="project" value="InterPro"/>
</dbReference>
<dbReference type="AlphaFoldDB" id="X6N706"/>
<dbReference type="Proteomes" id="UP000023152">
    <property type="component" value="Unassembled WGS sequence"/>
</dbReference>
<dbReference type="Pfam" id="PF00443">
    <property type="entry name" value="UCH"/>
    <property type="match status" value="1"/>
</dbReference>
<dbReference type="OrthoDB" id="47475at2759"/>
<evidence type="ECO:0000259" key="2">
    <source>
        <dbReference type="Pfam" id="PF00443"/>
    </source>
</evidence>
<evidence type="ECO:0000313" key="3">
    <source>
        <dbReference type="EMBL" id="ETO21529.1"/>
    </source>
</evidence>
<proteinExistence type="predicted"/>
<dbReference type="EMBL" id="ASPP01011535">
    <property type="protein sequence ID" value="ETO21529.1"/>
    <property type="molecule type" value="Genomic_DNA"/>
</dbReference>
<feature type="compositionally biased region" description="Basic residues" evidence="1">
    <location>
        <begin position="183"/>
        <end position="194"/>
    </location>
</feature>
<dbReference type="InterPro" id="IPR001394">
    <property type="entry name" value="Peptidase_C19_UCH"/>
</dbReference>
<evidence type="ECO:0000313" key="4">
    <source>
        <dbReference type="Proteomes" id="UP000023152"/>
    </source>
</evidence>
<sequence>IHCNECKEYHISHWTDAIIECYTKNYVPMNSLQKRQLSGATLSKKQQDETLVRSDVFAMRKDKDKEMEKEMKDNEPLMNQLEMNNNNNNNDTNMNNHDYDEQLKKGWSQFSPVIDNGCLGIRGIINLGNTCYLSVLLQCFGINPYLRHYFLSEQHKHMHFECIKSQKLLESSPSSVKSLHSKDTHHKLQTHSLKKKESLKKEDLFKMSNLAEQIQTGLQTFSQTNEKVNK</sequence>
<protein>
    <submittedName>
        <fullName evidence="3">UBP-type zinc finger-containing protein</fullName>
    </submittedName>
</protein>
<dbReference type="PROSITE" id="PS00972">
    <property type="entry name" value="USP_1"/>
    <property type="match status" value="1"/>
</dbReference>
<organism evidence="3 4">
    <name type="scientific">Reticulomyxa filosa</name>
    <dbReference type="NCBI Taxonomy" id="46433"/>
    <lineage>
        <taxon>Eukaryota</taxon>
        <taxon>Sar</taxon>
        <taxon>Rhizaria</taxon>
        <taxon>Retaria</taxon>
        <taxon>Foraminifera</taxon>
        <taxon>Monothalamids</taxon>
        <taxon>Reticulomyxidae</taxon>
        <taxon>Reticulomyxa</taxon>
    </lineage>
</organism>
<accession>X6N706</accession>
<comment type="caution">
    <text evidence="3">The sequence shown here is derived from an EMBL/GenBank/DDBJ whole genome shotgun (WGS) entry which is preliminary data.</text>
</comment>
<dbReference type="InterPro" id="IPR038765">
    <property type="entry name" value="Papain-like_cys_pep_sf"/>
</dbReference>
<feature type="domain" description="Peptidase C19 ubiquitin carboxyl-terminal hydrolase" evidence="2">
    <location>
        <begin position="122"/>
        <end position="220"/>
    </location>
</feature>
<dbReference type="SUPFAM" id="SSF54001">
    <property type="entry name" value="Cysteine proteinases"/>
    <property type="match status" value="1"/>
</dbReference>
<feature type="region of interest" description="Disordered" evidence="1">
    <location>
        <begin position="173"/>
        <end position="195"/>
    </location>
</feature>
<reference evidence="3 4" key="1">
    <citation type="journal article" date="2013" name="Curr. Biol.">
        <title>The Genome of the Foraminiferan Reticulomyxa filosa.</title>
        <authorList>
            <person name="Glockner G."/>
            <person name="Hulsmann N."/>
            <person name="Schleicher M."/>
            <person name="Noegel A.A."/>
            <person name="Eichinger L."/>
            <person name="Gallinger C."/>
            <person name="Pawlowski J."/>
            <person name="Sierra R."/>
            <person name="Euteneuer U."/>
            <person name="Pillet L."/>
            <person name="Moustafa A."/>
            <person name="Platzer M."/>
            <person name="Groth M."/>
            <person name="Szafranski K."/>
            <person name="Schliwa M."/>
        </authorList>
    </citation>
    <scope>NUCLEOTIDE SEQUENCE [LARGE SCALE GENOMIC DNA]</scope>
</reference>
<dbReference type="GO" id="GO:0016579">
    <property type="term" value="P:protein deubiquitination"/>
    <property type="evidence" value="ECO:0007669"/>
    <property type="project" value="InterPro"/>
</dbReference>
<evidence type="ECO:0000256" key="1">
    <source>
        <dbReference type="SAM" id="MobiDB-lite"/>
    </source>
</evidence>
<dbReference type="Gene3D" id="3.90.70.10">
    <property type="entry name" value="Cysteine proteinases"/>
    <property type="match status" value="1"/>
</dbReference>